<dbReference type="RefSeq" id="WP_344970435.1">
    <property type="nucleotide sequence ID" value="NZ_BAABDD010000008.1"/>
</dbReference>
<keyword evidence="2" id="KW-1185">Reference proteome</keyword>
<dbReference type="Proteomes" id="UP001500908">
    <property type="component" value="Unassembled WGS sequence"/>
</dbReference>
<dbReference type="EMBL" id="BAABDD010000008">
    <property type="protein sequence ID" value="GAA3741530.1"/>
    <property type="molecule type" value="Genomic_DNA"/>
</dbReference>
<evidence type="ECO:0008006" key="3">
    <source>
        <dbReference type="Google" id="ProtNLM"/>
    </source>
</evidence>
<sequence>MGTGWDTDDTDTAATVDSTQRLSAIDPQWQTLRPSLLVLAIVHNVTSATRMLDVLPALADDPRVQIFLTWTRSSVFTDGVQRLLADTGYPVLTWDQARDMAFDLALTTSLGGELHEVSAPILRIPHGMGYNKYLNQKSEIRNQKSGSAEEPTVFGLSAEWLLHEGRLVPSAIVLSHHEQRERLARDCPEALPATVVAGDPCYDRLIAGLPRRRHHRNALGLREGQRLLVLTSTWGPHSLFGRHPGLAHQLLTELAFDSYRVALILHPNIWYSHGPGQIDAWLAAAQRSGLILVPPREGWRAALLAADAVIGDHGSVPYYAAALGRPVLLDRGGADDVDPTSPIAQLLRTAPALELDRPLTDQLAEAERRRPATETIAARWLSAAPGRSLHLLRRTMYRLMAAKEPTTAPLTATVPPPAFPTTPPTALWTILTWSHDGHRVDARRLPAATLDRAPDADETPGHQASEALLVVWDSEPDRRLTELADVILCPTHELPYDPADWLAETLHHRPGARAAAVYGPDHCLLRTRDGRHASLTLESTPHAPRPCLLASVLCQRAATAPPQAALIKPGQLTVATDTTTTTVTVGTTTLDAV</sequence>
<evidence type="ECO:0000313" key="2">
    <source>
        <dbReference type="Proteomes" id="UP001500908"/>
    </source>
</evidence>
<dbReference type="SUPFAM" id="SSF53756">
    <property type="entry name" value="UDP-Glycosyltransferase/glycogen phosphorylase"/>
    <property type="match status" value="1"/>
</dbReference>
<evidence type="ECO:0000313" key="1">
    <source>
        <dbReference type="EMBL" id="GAA3741530.1"/>
    </source>
</evidence>
<dbReference type="InterPro" id="IPR043148">
    <property type="entry name" value="TagF_C"/>
</dbReference>
<comment type="caution">
    <text evidence="1">The sequence shown here is derived from an EMBL/GenBank/DDBJ whole genome shotgun (WGS) entry which is preliminary data.</text>
</comment>
<accession>A0ABP7FKJ0</accession>
<protein>
    <recommendedName>
        <fullName evidence="3">CDP-Glycerol:Poly(Glycerophosphate) glycerophosphotransferase</fullName>
    </recommendedName>
</protein>
<organism evidence="1 2">
    <name type="scientific">Salinactinospora qingdaonensis</name>
    <dbReference type="NCBI Taxonomy" id="702744"/>
    <lineage>
        <taxon>Bacteria</taxon>
        <taxon>Bacillati</taxon>
        <taxon>Actinomycetota</taxon>
        <taxon>Actinomycetes</taxon>
        <taxon>Streptosporangiales</taxon>
        <taxon>Nocardiopsidaceae</taxon>
        <taxon>Salinactinospora</taxon>
    </lineage>
</organism>
<dbReference type="Gene3D" id="3.40.50.12580">
    <property type="match status" value="1"/>
</dbReference>
<gene>
    <name evidence="1" type="ORF">GCM10022402_21680</name>
</gene>
<name>A0ABP7FKJ0_9ACTN</name>
<reference evidence="2" key="1">
    <citation type="journal article" date="2019" name="Int. J. Syst. Evol. Microbiol.">
        <title>The Global Catalogue of Microorganisms (GCM) 10K type strain sequencing project: providing services to taxonomists for standard genome sequencing and annotation.</title>
        <authorList>
            <consortium name="The Broad Institute Genomics Platform"/>
            <consortium name="The Broad Institute Genome Sequencing Center for Infectious Disease"/>
            <person name="Wu L."/>
            <person name="Ma J."/>
        </authorList>
    </citation>
    <scope>NUCLEOTIDE SEQUENCE [LARGE SCALE GENOMIC DNA]</scope>
    <source>
        <strain evidence="2">JCM 17137</strain>
    </source>
</reference>
<proteinExistence type="predicted"/>